<name>A0A1G9RVE2_9PROT</name>
<evidence type="ECO:0000313" key="2">
    <source>
        <dbReference type="EMBL" id="SDM27132.1"/>
    </source>
</evidence>
<dbReference type="OrthoDB" id="7619100at2"/>
<organism evidence="2 3">
    <name type="scientific">Maricaulis salignorans</name>
    <dbReference type="NCBI Taxonomy" id="144026"/>
    <lineage>
        <taxon>Bacteria</taxon>
        <taxon>Pseudomonadati</taxon>
        <taxon>Pseudomonadota</taxon>
        <taxon>Alphaproteobacteria</taxon>
        <taxon>Maricaulales</taxon>
        <taxon>Maricaulaceae</taxon>
        <taxon>Maricaulis</taxon>
    </lineage>
</organism>
<reference evidence="2 3" key="1">
    <citation type="submission" date="2016-10" db="EMBL/GenBank/DDBJ databases">
        <authorList>
            <person name="de Groot N.N."/>
        </authorList>
    </citation>
    <scope>NUCLEOTIDE SEQUENCE [LARGE SCALE GENOMIC DNA]</scope>
    <source>
        <strain evidence="2 3">DSM 16077</strain>
    </source>
</reference>
<feature type="transmembrane region" description="Helical" evidence="1">
    <location>
        <begin position="42"/>
        <end position="65"/>
    </location>
</feature>
<keyword evidence="1" id="KW-0472">Membrane</keyword>
<evidence type="ECO:0000256" key="1">
    <source>
        <dbReference type="SAM" id="Phobius"/>
    </source>
</evidence>
<keyword evidence="3" id="KW-1185">Reference proteome</keyword>
<dbReference type="AlphaFoldDB" id="A0A1G9RVE2"/>
<feature type="transmembrane region" description="Helical" evidence="1">
    <location>
        <begin position="86"/>
        <end position="108"/>
    </location>
</feature>
<dbReference type="EMBL" id="FNHG01000008">
    <property type="protein sequence ID" value="SDM27132.1"/>
    <property type="molecule type" value="Genomic_DNA"/>
</dbReference>
<protein>
    <submittedName>
        <fullName evidence="2">Uncharacterized protein</fullName>
    </submittedName>
</protein>
<accession>A0A1G9RVE2</accession>
<feature type="transmembrane region" description="Helical" evidence="1">
    <location>
        <begin position="114"/>
        <end position="134"/>
    </location>
</feature>
<gene>
    <name evidence="2" type="ORF">SAMN04488568_1083</name>
</gene>
<sequence length="137" mass="14017">MSFREKSNALMLGAMVLIFGSYFGDLAMQAQAGPVELNIGMLAAAAFALVFVGIAGHIAMAAFAPAEAGEGSDERDRNIETRGSAFGGRVLALFALAALTLAVLGYPVVWVANAVLAGLVAGEIAKGVSVLIAYRQG</sequence>
<dbReference type="RefSeq" id="WP_091769411.1">
    <property type="nucleotide sequence ID" value="NZ_FNHG01000008.1"/>
</dbReference>
<proteinExistence type="predicted"/>
<dbReference type="STRING" id="144026.SAMN04488568_1083"/>
<dbReference type="Proteomes" id="UP000199759">
    <property type="component" value="Unassembled WGS sequence"/>
</dbReference>
<keyword evidence="1" id="KW-1133">Transmembrane helix</keyword>
<keyword evidence="1" id="KW-0812">Transmembrane</keyword>
<evidence type="ECO:0000313" key="3">
    <source>
        <dbReference type="Proteomes" id="UP000199759"/>
    </source>
</evidence>